<evidence type="ECO:0000313" key="2">
    <source>
        <dbReference type="Proteomes" id="UP000290289"/>
    </source>
</evidence>
<organism evidence="1 2">
    <name type="scientific">Malus domestica</name>
    <name type="common">Apple</name>
    <name type="synonym">Pyrus malus</name>
    <dbReference type="NCBI Taxonomy" id="3750"/>
    <lineage>
        <taxon>Eukaryota</taxon>
        <taxon>Viridiplantae</taxon>
        <taxon>Streptophyta</taxon>
        <taxon>Embryophyta</taxon>
        <taxon>Tracheophyta</taxon>
        <taxon>Spermatophyta</taxon>
        <taxon>Magnoliopsida</taxon>
        <taxon>eudicotyledons</taxon>
        <taxon>Gunneridae</taxon>
        <taxon>Pentapetalae</taxon>
        <taxon>rosids</taxon>
        <taxon>fabids</taxon>
        <taxon>Rosales</taxon>
        <taxon>Rosaceae</taxon>
        <taxon>Amygdaloideae</taxon>
        <taxon>Maleae</taxon>
        <taxon>Malus</taxon>
    </lineage>
</organism>
<keyword evidence="2" id="KW-1185">Reference proteome</keyword>
<dbReference type="Proteomes" id="UP000290289">
    <property type="component" value="Chromosome 2"/>
</dbReference>
<gene>
    <name evidence="1" type="ORF">DVH24_017869</name>
</gene>
<comment type="caution">
    <text evidence="1">The sequence shown here is derived from an EMBL/GenBank/DDBJ whole genome shotgun (WGS) entry which is preliminary data.</text>
</comment>
<accession>A0A498KEM6</accession>
<dbReference type="AlphaFoldDB" id="A0A498KEM6"/>
<dbReference type="EMBL" id="RDQH01000328">
    <property type="protein sequence ID" value="RXI05827.1"/>
    <property type="molecule type" value="Genomic_DNA"/>
</dbReference>
<reference evidence="1 2" key="1">
    <citation type="submission" date="2018-10" db="EMBL/GenBank/DDBJ databases">
        <title>A high-quality apple genome assembly.</title>
        <authorList>
            <person name="Hu J."/>
        </authorList>
    </citation>
    <scope>NUCLEOTIDE SEQUENCE [LARGE SCALE GENOMIC DNA]</scope>
    <source>
        <strain evidence="2">cv. HFTH1</strain>
        <tissue evidence="1">Young leaf</tissue>
    </source>
</reference>
<name>A0A498KEM6_MALDO</name>
<proteinExistence type="predicted"/>
<feature type="non-terminal residue" evidence="1">
    <location>
        <position position="1"/>
    </location>
</feature>
<evidence type="ECO:0000313" key="1">
    <source>
        <dbReference type="EMBL" id="RXI05827.1"/>
    </source>
</evidence>
<sequence length="215" mass="25412">LQFVQQWNLYLLLNSIYNQEDCLYGSNLRNGVFMDCPKREYFPGFVQEHTNMRNDSKRSWNNPYSKFYTPSLKKHLEHYFEQSNVPQELSYIEITNHEFQIQALNREKNFDNEGEIRAGTEEKSAACLHPKEEAAHDDPEIFPQPSANHLIKLEEIQKDSYKRAKFYVGMKKKFNGSPILCHAIRPMQKLWIEVSLRETQALMEGILFDHKDSFT</sequence>
<protein>
    <submittedName>
        <fullName evidence="1">Uncharacterized protein</fullName>
    </submittedName>
</protein>